<evidence type="ECO:0000259" key="1">
    <source>
        <dbReference type="PROSITE" id="PS50878"/>
    </source>
</evidence>
<evidence type="ECO:0000313" key="3">
    <source>
        <dbReference type="Proteomes" id="UP000475862"/>
    </source>
</evidence>
<feature type="domain" description="Reverse transcriptase" evidence="1">
    <location>
        <begin position="44"/>
        <end position="306"/>
    </location>
</feature>
<evidence type="ECO:0000313" key="2">
    <source>
        <dbReference type="EMBL" id="KAE9522560.1"/>
    </source>
</evidence>
<dbReference type="InterPro" id="IPR000477">
    <property type="entry name" value="RT_dom"/>
</dbReference>
<dbReference type="GO" id="GO:0071897">
    <property type="term" value="P:DNA biosynthetic process"/>
    <property type="evidence" value="ECO:0007669"/>
    <property type="project" value="UniProtKB-ARBA"/>
</dbReference>
<dbReference type="AlphaFoldDB" id="A0A6G0SVZ4"/>
<dbReference type="OrthoDB" id="6623690at2759"/>
<dbReference type="EMBL" id="VYZN01000983">
    <property type="protein sequence ID" value="KAE9522560.1"/>
    <property type="molecule type" value="Genomic_DNA"/>
</dbReference>
<protein>
    <recommendedName>
        <fullName evidence="1">Reverse transcriptase domain-containing protein</fullName>
    </recommendedName>
</protein>
<gene>
    <name evidence="2" type="ORF">AGLY_017044</name>
</gene>
<dbReference type="SUPFAM" id="SSF56672">
    <property type="entry name" value="DNA/RNA polymerases"/>
    <property type="match status" value="1"/>
</dbReference>
<name>A0A6G0SVZ4_APHGL</name>
<dbReference type="PROSITE" id="PS50878">
    <property type="entry name" value="RT_POL"/>
    <property type="match status" value="1"/>
</dbReference>
<accession>A0A6G0SVZ4</accession>
<keyword evidence="3" id="KW-1185">Reference proteome</keyword>
<dbReference type="Pfam" id="PF00078">
    <property type="entry name" value="RVT_1"/>
    <property type="match status" value="1"/>
</dbReference>
<proteinExistence type="predicted"/>
<sequence>MEIHRGIIVICNPWITKGIIASIKIRNRLIRKKQSLGLIYKSKIKHYIKILRENYYIKQINIVNKKNPKIQWELLRNYLKINKKKTVLDIDCNLLNNHYVNVGPNLASKIPFTNIKTKSSCFVNSIYFEPITPVEIINNINSLKNNIAPGSDKVSVEFLKSKRKIISDPLACMFNLFVENNYFPKNRTCCSKIGKTKSIKKLITCGVPQGTCLGPLLFIIYINSLTDIKLNGNLILFADDTALVIDADNPNDLYRKANNDLLKIKNWLIENKLSLNISKTQYIDFSEKIDKSCIIDHELNWKFQIEKIISKINKSLPVFNVARESSFKKSVYSALIQSHLQYAITIWGDSYNLNQLHNLQNSITSKFNIKDIVSMHDLLNHRLKKEFYEFDYLILQYFEIFTSY</sequence>
<organism evidence="2 3">
    <name type="scientific">Aphis glycines</name>
    <name type="common">Soybean aphid</name>
    <dbReference type="NCBI Taxonomy" id="307491"/>
    <lineage>
        <taxon>Eukaryota</taxon>
        <taxon>Metazoa</taxon>
        <taxon>Ecdysozoa</taxon>
        <taxon>Arthropoda</taxon>
        <taxon>Hexapoda</taxon>
        <taxon>Insecta</taxon>
        <taxon>Pterygota</taxon>
        <taxon>Neoptera</taxon>
        <taxon>Paraneoptera</taxon>
        <taxon>Hemiptera</taxon>
        <taxon>Sternorrhyncha</taxon>
        <taxon>Aphidomorpha</taxon>
        <taxon>Aphidoidea</taxon>
        <taxon>Aphididae</taxon>
        <taxon>Aphidini</taxon>
        <taxon>Aphis</taxon>
        <taxon>Aphis</taxon>
    </lineage>
</organism>
<comment type="caution">
    <text evidence="2">The sequence shown here is derived from an EMBL/GenBank/DDBJ whole genome shotgun (WGS) entry which is preliminary data.</text>
</comment>
<reference evidence="2 3" key="1">
    <citation type="submission" date="2019-08" db="EMBL/GenBank/DDBJ databases">
        <title>The genome of the soybean aphid Biotype 1, its phylome, world population structure and adaptation to the North American continent.</title>
        <authorList>
            <person name="Giordano R."/>
            <person name="Donthu R.K."/>
            <person name="Hernandez A.G."/>
            <person name="Wright C.L."/>
            <person name="Zimin A.V."/>
        </authorList>
    </citation>
    <scope>NUCLEOTIDE SEQUENCE [LARGE SCALE GENOMIC DNA]</scope>
    <source>
        <tissue evidence="2">Whole aphids</tissue>
    </source>
</reference>
<dbReference type="InterPro" id="IPR043502">
    <property type="entry name" value="DNA/RNA_pol_sf"/>
</dbReference>
<dbReference type="Proteomes" id="UP000475862">
    <property type="component" value="Unassembled WGS sequence"/>
</dbReference>
<dbReference type="PANTHER" id="PTHR33332">
    <property type="entry name" value="REVERSE TRANSCRIPTASE DOMAIN-CONTAINING PROTEIN"/>
    <property type="match status" value="1"/>
</dbReference>